<name>A0ACB8TQB8_9APHY</name>
<protein>
    <submittedName>
        <fullName evidence="1">Uncharacterized protein</fullName>
    </submittedName>
</protein>
<keyword evidence="2" id="KW-1185">Reference proteome</keyword>
<comment type="caution">
    <text evidence="1">The sequence shown here is derived from an EMBL/GenBank/DDBJ whole genome shotgun (WGS) entry which is preliminary data.</text>
</comment>
<evidence type="ECO:0000313" key="1">
    <source>
        <dbReference type="EMBL" id="KAI0084196.1"/>
    </source>
</evidence>
<organism evidence="1 2">
    <name type="scientific">Irpex rosettiformis</name>
    <dbReference type="NCBI Taxonomy" id="378272"/>
    <lineage>
        <taxon>Eukaryota</taxon>
        <taxon>Fungi</taxon>
        <taxon>Dikarya</taxon>
        <taxon>Basidiomycota</taxon>
        <taxon>Agaricomycotina</taxon>
        <taxon>Agaricomycetes</taxon>
        <taxon>Polyporales</taxon>
        <taxon>Irpicaceae</taxon>
        <taxon>Irpex</taxon>
    </lineage>
</organism>
<gene>
    <name evidence="1" type="ORF">BDY19DRAFT_1096590</name>
</gene>
<dbReference type="EMBL" id="MU274946">
    <property type="protein sequence ID" value="KAI0084196.1"/>
    <property type="molecule type" value="Genomic_DNA"/>
</dbReference>
<reference evidence="1" key="1">
    <citation type="journal article" date="2021" name="Environ. Microbiol.">
        <title>Gene family expansions and transcriptome signatures uncover fungal adaptations to wood decay.</title>
        <authorList>
            <person name="Hage H."/>
            <person name="Miyauchi S."/>
            <person name="Viragh M."/>
            <person name="Drula E."/>
            <person name="Min B."/>
            <person name="Chaduli D."/>
            <person name="Navarro D."/>
            <person name="Favel A."/>
            <person name="Norest M."/>
            <person name="Lesage-Meessen L."/>
            <person name="Balint B."/>
            <person name="Merenyi Z."/>
            <person name="de Eugenio L."/>
            <person name="Morin E."/>
            <person name="Martinez A.T."/>
            <person name="Baldrian P."/>
            <person name="Stursova M."/>
            <person name="Martinez M.J."/>
            <person name="Novotny C."/>
            <person name="Magnuson J.K."/>
            <person name="Spatafora J.W."/>
            <person name="Maurice S."/>
            <person name="Pangilinan J."/>
            <person name="Andreopoulos W."/>
            <person name="LaButti K."/>
            <person name="Hundley H."/>
            <person name="Na H."/>
            <person name="Kuo A."/>
            <person name="Barry K."/>
            <person name="Lipzen A."/>
            <person name="Henrissat B."/>
            <person name="Riley R."/>
            <person name="Ahrendt S."/>
            <person name="Nagy L.G."/>
            <person name="Grigoriev I.V."/>
            <person name="Martin F."/>
            <person name="Rosso M.N."/>
        </authorList>
    </citation>
    <scope>NUCLEOTIDE SEQUENCE</scope>
    <source>
        <strain evidence="1">CBS 384.51</strain>
    </source>
</reference>
<proteinExistence type="predicted"/>
<dbReference type="Proteomes" id="UP001055072">
    <property type="component" value="Unassembled WGS sequence"/>
</dbReference>
<accession>A0ACB8TQB8</accession>
<sequence length="579" mass="62396">MPSPSGLSYIFRLPLSIFSSSSASSESLSYSQPPATDLLVLLSFLFLLNVVKVAANYVLNAGIIAEIILGAVYGTPLSAILPQSWEVSFTALGYLGLIGLVFEGGLSTDIQALLSNLPLSFTCAVVGVALPISFSFALLQVGFGSRSLEAFAAGSALASTSLGTTLMALDSVSPRSRQSNQSSTVLVDGDKATAHVQEQACTNVENSRPPERSLQQSRIGTVLISAAVIDDVIGLVLVSLVPALAEINAQTGPKSNSSLPWTIIRPILASILMALVTLLVSRFVLRPLFWFNDIGERWCAPRRPGKPWGFEGIIRNQSNLGWGTRSHADAIQLTLTMLTISAFSVIAFYTGSSVLFGAYTAGLTLSYIAQPPASCPDDTKQTRADALSFEKMYSRTIGPLQDHFLAPLFFASIGFSIPFRALWRPVILWRGILYSILMCIAKLATGIPVLCWSIWEHSRGTRSGASPPLSLDVADSVEMTVRRPSSETRSRSSSQDQNPSPSFLLHLAPALFMGSAMVSRGEIGLLVVQIAHDPQSSLLSDDTYLIAIWAILLCTLTGPIMVGILVKRWNRWLQTGIWR</sequence>
<evidence type="ECO:0000313" key="2">
    <source>
        <dbReference type="Proteomes" id="UP001055072"/>
    </source>
</evidence>